<keyword evidence="6" id="KW-0732">Signal</keyword>
<feature type="domain" description="Peptidase S1" evidence="7">
    <location>
        <begin position="38"/>
        <end position="225"/>
    </location>
</feature>
<evidence type="ECO:0000259" key="7">
    <source>
        <dbReference type="Pfam" id="PF00089"/>
    </source>
</evidence>
<evidence type="ECO:0000256" key="6">
    <source>
        <dbReference type="SAM" id="SignalP"/>
    </source>
</evidence>
<comment type="caution">
    <text evidence="8">The sequence shown here is derived from an EMBL/GenBank/DDBJ whole genome shotgun (WGS) entry which is preliminary data.</text>
</comment>
<feature type="compositionally biased region" description="Polar residues" evidence="5">
    <location>
        <begin position="284"/>
        <end position="306"/>
    </location>
</feature>
<feature type="compositionally biased region" description="Pro residues" evidence="5">
    <location>
        <begin position="365"/>
        <end position="376"/>
    </location>
</feature>
<feature type="compositionally biased region" description="Low complexity" evidence="5">
    <location>
        <begin position="473"/>
        <end position="487"/>
    </location>
</feature>
<dbReference type="SUPFAM" id="SSF50494">
    <property type="entry name" value="Trypsin-like serine proteases"/>
    <property type="match status" value="1"/>
</dbReference>
<proteinExistence type="predicted"/>
<dbReference type="GO" id="GO:0006508">
    <property type="term" value="P:proteolysis"/>
    <property type="evidence" value="ECO:0007669"/>
    <property type="project" value="UniProtKB-KW"/>
</dbReference>
<dbReference type="InterPro" id="IPR001254">
    <property type="entry name" value="Trypsin_dom"/>
</dbReference>
<evidence type="ECO:0000256" key="4">
    <source>
        <dbReference type="ARBA" id="ARBA00023157"/>
    </source>
</evidence>
<feature type="chain" id="PRO_5042169994" description="Peptidase S1 domain-containing protein" evidence="6">
    <location>
        <begin position="20"/>
        <end position="506"/>
    </location>
</feature>
<keyword evidence="4" id="KW-1015">Disulfide bond</keyword>
<dbReference type="Gene3D" id="2.40.10.10">
    <property type="entry name" value="Trypsin-like serine proteases"/>
    <property type="match status" value="1"/>
</dbReference>
<name>A0AAD7YJY1_MYTSE</name>
<feature type="compositionally biased region" description="Low complexity" evidence="5">
    <location>
        <begin position="426"/>
        <end position="436"/>
    </location>
</feature>
<feature type="signal peptide" evidence="6">
    <location>
        <begin position="1"/>
        <end position="19"/>
    </location>
</feature>
<protein>
    <recommendedName>
        <fullName evidence="7">Peptidase S1 domain-containing protein</fullName>
    </recommendedName>
</protein>
<dbReference type="AlphaFoldDB" id="A0AAD7YJY1"/>
<feature type="compositionally biased region" description="Polar residues" evidence="5">
    <location>
        <begin position="337"/>
        <end position="348"/>
    </location>
</feature>
<evidence type="ECO:0000256" key="3">
    <source>
        <dbReference type="ARBA" id="ARBA00022825"/>
    </source>
</evidence>
<dbReference type="InterPro" id="IPR050430">
    <property type="entry name" value="Peptidase_S1"/>
</dbReference>
<keyword evidence="9" id="KW-1185">Reference proteome</keyword>
<gene>
    <name evidence="8" type="ORF">PYW07_003543</name>
</gene>
<evidence type="ECO:0000256" key="2">
    <source>
        <dbReference type="ARBA" id="ARBA00022801"/>
    </source>
</evidence>
<feature type="region of interest" description="Disordered" evidence="5">
    <location>
        <begin position="22"/>
        <end position="42"/>
    </location>
</feature>
<dbReference type="Pfam" id="PF00089">
    <property type="entry name" value="Trypsin"/>
    <property type="match status" value="1"/>
</dbReference>
<dbReference type="PANTHER" id="PTHR24276:SF91">
    <property type="entry name" value="AT26814P-RELATED"/>
    <property type="match status" value="1"/>
</dbReference>
<keyword evidence="2" id="KW-0378">Hydrolase</keyword>
<evidence type="ECO:0000313" key="9">
    <source>
        <dbReference type="Proteomes" id="UP001231518"/>
    </source>
</evidence>
<dbReference type="EMBL" id="JARGEI010000017">
    <property type="protein sequence ID" value="KAJ8716916.1"/>
    <property type="molecule type" value="Genomic_DNA"/>
</dbReference>
<accession>A0AAD7YJY1</accession>
<sequence>MRSALWAALLLAAAAVSNAESVEKAPAVGESRESEQEEESDTAPFMIVVEHAHGRRCGGSLVSLRTALTSAWCAGGGEARDLWALAPGTGAARRVARVALAAGAGAAERAAPWAGAAVDLAVLELEAPFGGGAHSRPILMATQPSECAAGAQCHVVRALGGGRTPRLRIVDAALAQGDECAARSPGWPGLRDTALCVVGPTLCSSDWGAGVVCEGKLCGVLSRSARAAGAAAGADETCGDAHVAQSIPRWRKFLHCAHTLRACGRGGDCGQLCSEHRLLEADASDSTTPQLSYPETSAVTAESTESAEVPERTEGSERAESSADTEAPPEPPAATSMLPTLTDTQSMPTPVRLSSVAPPTRSTLLPPPPQSPPPSSPRAAFEFEPNRADFKGGPERTSRVSLKAGEYGDNAAEYGGEDAMVPTSPKPAESSPAASSPAPPSPAERAPAAVRLAPTTERRAPPAPARRAPPPEARVQPVSGPSSAAPPRARPVYLLYIFVAITNLVN</sequence>
<dbReference type="PANTHER" id="PTHR24276">
    <property type="entry name" value="POLYSERASE-RELATED"/>
    <property type="match status" value="1"/>
</dbReference>
<reference evidence="8" key="1">
    <citation type="submission" date="2023-03" db="EMBL/GenBank/DDBJ databases">
        <title>Chromosome-level genomes of two armyworms, Mythimna separata and Mythimna loreyi, provide insights into the biosynthesis and reception of sex pheromones.</title>
        <authorList>
            <person name="Zhao H."/>
        </authorList>
    </citation>
    <scope>NUCLEOTIDE SEQUENCE</scope>
    <source>
        <strain evidence="8">BeijingLab</strain>
        <tissue evidence="8">Pupa</tissue>
    </source>
</reference>
<feature type="compositionally biased region" description="Basic and acidic residues" evidence="5">
    <location>
        <begin position="384"/>
        <end position="398"/>
    </location>
</feature>
<evidence type="ECO:0000256" key="5">
    <source>
        <dbReference type="SAM" id="MobiDB-lite"/>
    </source>
</evidence>
<evidence type="ECO:0000256" key="1">
    <source>
        <dbReference type="ARBA" id="ARBA00022670"/>
    </source>
</evidence>
<dbReference type="Proteomes" id="UP001231518">
    <property type="component" value="Chromosome 14"/>
</dbReference>
<keyword evidence="1" id="KW-0645">Protease</keyword>
<keyword evidence="3" id="KW-0720">Serine protease</keyword>
<evidence type="ECO:0000313" key="8">
    <source>
        <dbReference type="EMBL" id="KAJ8716916.1"/>
    </source>
</evidence>
<feature type="compositionally biased region" description="Low complexity" evidence="5">
    <location>
        <begin position="443"/>
        <end position="455"/>
    </location>
</feature>
<dbReference type="InterPro" id="IPR009003">
    <property type="entry name" value="Peptidase_S1_PA"/>
</dbReference>
<dbReference type="InterPro" id="IPR043504">
    <property type="entry name" value="Peptidase_S1_PA_chymotrypsin"/>
</dbReference>
<feature type="compositionally biased region" description="Pro residues" evidence="5">
    <location>
        <begin position="461"/>
        <end position="472"/>
    </location>
</feature>
<feature type="region of interest" description="Disordered" evidence="5">
    <location>
        <begin position="283"/>
        <end position="487"/>
    </location>
</feature>
<feature type="compositionally biased region" description="Basic and acidic residues" evidence="5">
    <location>
        <begin position="309"/>
        <end position="321"/>
    </location>
</feature>
<dbReference type="GO" id="GO:0004252">
    <property type="term" value="F:serine-type endopeptidase activity"/>
    <property type="evidence" value="ECO:0007669"/>
    <property type="project" value="InterPro"/>
</dbReference>
<organism evidence="8 9">
    <name type="scientific">Mythimna separata</name>
    <name type="common">Oriental armyworm</name>
    <name type="synonym">Pseudaletia separata</name>
    <dbReference type="NCBI Taxonomy" id="271217"/>
    <lineage>
        <taxon>Eukaryota</taxon>
        <taxon>Metazoa</taxon>
        <taxon>Ecdysozoa</taxon>
        <taxon>Arthropoda</taxon>
        <taxon>Hexapoda</taxon>
        <taxon>Insecta</taxon>
        <taxon>Pterygota</taxon>
        <taxon>Neoptera</taxon>
        <taxon>Endopterygota</taxon>
        <taxon>Lepidoptera</taxon>
        <taxon>Glossata</taxon>
        <taxon>Ditrysia</taxon>
        <taxon>Noctuoidea</taxon>
        <taxon>Noctuidae</taxon>
        <taxon>Noctuinae</taxon>
        <taxon>Hadenini</taxon>
        <taxon>Mythimna</taxon>
    </lineage>
</organism>